<keyword evidence="2" id="KW-1185">Reference proteome</keyword>
<evidence type="ECO:0000313" key="1">
    <source>
        <dbReference type="EMBL" id="CAL4239450.1"/>
    </source>
</evidence>
<proteinExistence type="predicted"/>
<feature type="non-terminal residue" evidence="1">
    <location>
        <position position="1"/>
    </location>
</feature>
<name>A0AAV2SSZ4_MEGNR</name>
<accession>A0AAV2SSZ4</accession>
<gene>
    <name evidence="1" type="ORF">MNOR_LOCUS40537</name>
</gene>
<evidence type="ECO:0000313" key="2">
    <source>
        <dbReference type="Proteomes" id="UP001497623"/>
    </source>
</evidence>
<dbReference type="Proteomes" id="UP001497623">
    <property type="component" value="Unassembled WGS sequence"/>
</dbReference>
<dbReference type="EMBL" id="CAXKWB010125675">
    <property type="protein sequence ID" value="CAL4239450.1"/>
    <property type="molecule type" value="Genomic_DNA"/>
</dbReference>
<comment type="caution">
    <text evidence="1">The sequence shown here is derived from an EMBL/GenBank/DDBJ whole genome shotgun (WGS) entry which is preliminary data.</text>
</comment>
<protein>
    <submittedName>
        <fullName evidence="1">Uncharacterized protein</fullName>
    </submittedName>
</protein>
<reference evidence="1 2" key="1">
    <citation type="submission" date="2024-05" db="EMBL/GenBank/DDBJ databases">
        <authorList>
            <person name="Wallberg A."/>
        </authorList>
    </citation>
    <scope>NUCLEOTIDE SEQUENCE [LARGE SCALE GENOMIC DNA]</scope>
</reference>
<sequence>RVRQDAYIDGMKQISIAKSRSAMKGDDLTTEECAGLKKFAGQMLWVTSQTRPDLSFEICMISNTGKNHKVSLLCEANKALSKLNRDRVCLHFPALGDYRKLSVIVYCDATHASMADGSSNGGHIVFLKGANAQRLYIANTCEVWYSSFSIFKFTIL</sequence>
<organism evidence="1 2">
    <name type="scientific">Meganyctiphanes norvegica</name>
    <name type="common">Northern krill</name>
    <name type="synonym">Thysanopoda norvegica</name>
    <dbReference type="NCBI Taxonomy" id="48144"/>
    <lineage>
        <taxon>Eukaryota</taxon>
        <taxon>Metazoa</taxon>
        <taxon>Ecdysozoa</taxon>
        <taxon>Arthropoda</taxon>
        <taxon>Crustacea</taxon>
        <taxon>Multicrustacea</taxon>
        <taxon>Malacostraca</taxon>
        <taxon>Eumalacostraca</taxon>
        <taxon>Eucarida</taxon>
        <taxon>Euphausiacea</taxon>
        <taxon>Euphausiidae</taxon>
        <taxon>Meganyctiphanes</taxon>
    </lineage>
</organism>
<dbReference type="AlphaFoldDB" id="A0AAV2SSZ4"/>